<dbReference type="PIRSF" id="PIRSF001456">
    <property type="entry name" value="Chorismate_synth"/>
    <property type="match status" value="1"/>
</dbReference>
<evidence type="ECO:0000256" key="11">
    <source>
        <dbReference type="HAMAP-Rule" id="MF_00300"/>
    </source>
</evidence>
<comment type="subunit">
    <text evidence="11">Homotetramer.</text>
</comment>
<keyword evidence="8 11" id="KW-0521">NADP</keyword>
<dbReference type="GO" id="GO:0009423">
    <property type="term" value="P:chorismate biosynthetic process"/>
    <property type="evidence" value="ECO:0007669"/>
    <property type="project" value="UniProtKB-UniRule"/>
</dbReference>
<evidence type="ECO:0000256" key="4">
    <source>
        <dbReference type="ARBA" id="ARBA00022605"/>
    </source>
</evidence>
<dbReference type="GO" id="GO:0005829">
    <property type="term" value="C:cytosol"/>
    <property type="evidence" value="ECO:0007669"/>
    <property type="project" value="TreeGrafter"/>
</dbReference>
<dbReference type="PROSITE" id="PS00787">
    <property type="entry name" value="CHORISMATE_SYNTHASE_1"/>
    <property type="match status" value="1"/>
</dbReference>
<dbReference type="NCBIfam" id="NF003793">
    <property type="entry name" value="PRK05382.1"/>
    <property type="match status" value="1"/>
</dbReference>
<organism evidence="13 14">
    <name type="scientific">Hydrogenibacillus schlegelii</name>
    <name type="common">Bacillus schlegelii</name>
    <dbReference type="NCBI Taxonomy" id="1484"/>
    <lineage>
        <taxon>Bacteria</taxon>
        <taxon>Bacillati</taxon>
        <taxon>Bacillota</taxon>
        <taxon>Bacilli</taxon>
        <taxon>Bacillales</taxon>
        <taxon>Bacillales Family X. Incertae Sedis</taxon>
        <taxon>Hydrogenibacillus</taxon>
    </lineage>
</organism>
<reference evidence="13 14" key="1">
    <citation type="submission" date="2017-08" db="EMBL/GenBank/DDBJ databases">
        <title>Burning lignite coal seam in the remote Altai Mountains harbors a hydrogen-driven thermophilic microbial community.</title>
        <authorList>
            <person name="Kadnikov V.V."/>
            <person name="Mardanov A.V."/>
            <person name="Ivasenko D."/>
            <person name="Beletsky A.V."/>
            <person name="Karnachuk O.V."/>
            <person name="Ravin N.V."/>
        </authorList>
    </citation>
    <scope>NUCLEOTIDE SEQUENCE [LARGE SCALE GENOMIC DNA]</scope>
    <source>
        <strain evidence="13">AL33</strain>
    </source>
</reference>
<feature type="binding site" evidence="11">
    <location>
        <position position="358"/>
    </location>
    <ligand>
        <name>FMN</name>
        <dbReference type="ChEBI" id="CHEBI:58210"/>
    </ligand>
</feature>
<dbReference type="InterPro" id="IPR020541">
    <property type="entry name" value="Chorismate_synthase_CS"/>
</dbReference>
<comment type="cofactor">
    <cofactor evidence="11 12">
        <name>FMNH2</name>
        <dbReference type="ChEBI" id="CHEBI:57618"/>
    </cofactor>
    <text evidence="11 12">Reduced FMN (FMNH(2)).</text>
</comment>
<dbReference type="Gene3D" id="3.60.150.10">
    <property type="entry name" value="Chorismate synthase AroC"/>
    <property type="match status" value="1"/>
</dbReference>
<dbReference type="GO" id="GO:0008652">
    <property type="term" value="P:amino acid biosynthetic process"/>
    <property type="evidence" value="ECO:0007669"/>
    <property type="project" value="UniProtKB-KW"/>
</dbReference>
<comment type="catalytic activity">
    <reaction evidence="11 12">
        <text>5-O-(1-carboxyvinyl)-3-phosphoshikimate = chorismate + phosphate</text>
        <dbReference type="Rhea" id="RHEA:21020"/>
        <dbReference type="ChEBI" id="CHEBI:29748"/>
        <dbReference type="ChEBI" id="CHEBI:43474"/>
        <dbReference type="ChEBI" id="CHEBI:57701"/>
        <dbReference type="EC" id="4.2.3.5"/>
    </reaction>
</comment>
<keyword evidence="4 11" id="KW-0028">Amino-acid biosynthesis</keyword>
<dbReference type="AlphaFoldDB" id="A0A2T5GCX3"/>
<dbReference type="NCBIfam" id="TIGR00033">
    <property type="entry name" value="aroC"/>
    <property type="match status" value="1"/>
</dbReference>
<dbReference type="RefSeq" id="WP_272999830.1">
    <property type="nucleotide sequence ID" value="NZ_PEBV01000007.1"/>
</dbReference>
<feature type="binding site" evidence="11">
    <location>
        <position position="45"/>
    </location>
    <ligand>
        <name>NADP(+)</name>
        <dbReference type="ChEBI" id="CHEBI:58349"/>
    </ligand>
</feature>
<evidence type="ECO:0000256" key="12">
    <source>
        <dbReference type="RuleBase" id="RU000605"/>
    </source>
</evidence>
<dbReference type="PANTHER" id="PTHR21085:SF0">
    <property type="entry name" value="CHORISMATE SYNTHASE"/>
    <property type="match status" value="1"/>
</dbReference>
<keyword evidence="6 11" id="KW-0288">FMN</keyword>
<dbReference type="GO" id="GO:0010181">
    <property type="term" value="F:FMN binding"/>
    <property type="evidence" value="ECO:0007669"/>
    <property type="project" value="TreeGrafter"/>
</dbReference>
<evidence type="ECO:0000256" key="7">
    <source>
        <dbReference type="ARBA" id="ARBA00022827"/>
    </source>
</evidence>
<keyword evidence="10 11" id="KW-0456">Lyase</keyword>
<protein>
    <recommendedName>
        <fullName evidence="3 11">Chorismate synthase</fullName>
        <shortName evidence="11">CS</shortName>
        <ecNumber evidence="3 11">4.2.3.5</ecNumber>
    </recommendedName>
    <alternativeName>
        <fullName evidence="11">5-enolpyruvylshikimate-3-phosphate phospholyase</fullName>
    </alternativeName>
</protein>
<evidence type="ECO:0000256" key="1">
    <source>
        <dbReference type="ARBA" id="ARBA00005044"/>
    </source>
</evidence>
<feature type="binding site" evidence="11">
    <location>
        <position position="317"/>
    </location>
    <ligand>
        <name>FMN</name>
        <dbReference type="ChEBI" id="CHEBI:58210"/>
    </ligand>
</feature>
<name>A0A2T5GCX3_HYDSH</name>
<evidence type="ECO:0000256" key="6">
    <source>
        <dbReference type="ARBA" id="ARBA00022643"/>
    </source>
</evidence>
<dbReference type="InterPro" id="IPR000453">
    <property type="entry name" value="Chorismate_synth"/>
</dbReference>
<dbReference type="GO" id="GO:0009073">
    <property type="term" value="P:aromatic amino acid family biosynthetic process"/>
    <property type="evidence" value="ECO:0007669"/>
    <property type="project" value="UniProtKB-KW"/>
</dbReference>
<dbReference type="PANTHER" id="PTHR21085">
    <property type="entry name" value="CHORISMATE SYNTHASE"/>
    <property type="match status" value="1"/>
</dbReference>
<evidence type="ECO:0000256" key="9">
    <source>
        <dbReference type="ARBA" id="ARBA00023141"/>
    </source>
</evidence>
<dbReference type="SUPFAM" id="SSF103263">
    <property type="entry name" value="Chorismate synthase, AroC"/>
    <property type="match status" value="1"/>
</dbReference>
<dbReference type="InterPro" id="IPR035904">
    <property type="entry name" value="Chorismate_synth_AroC_sf"/>
</dbReference>
<dbReference type="Proteomes" id="UP000244180">
    <property type="component" value="Unassembled WGS sequence"/>
</dbReference>
<keyword evidence="9 11" id="KW-0057">Aromatic amino acid biosynthesis</keyword>
<evidence type="ECO:0000256" key="5">
    <source>
        <dbReference type="ARBA" id="ARBA00022630"/>
    </source>
</evidence>
<feature type="binding site" evidence="11">
    <location>
        <begin position="332"/>
        <end position="336"/>
    </location>
    <ligand>
        <name>FMN</name>
        <dbReference type="ChEBI" id="CHEBI:58210"/>
    </ligand>
</feature>
<evidence type="ECO:0000256" key="3">
    <source>
        <dbReference type="ARBA" id="ARBA00013036"/>
    </source>
</evidence>
<evidence type="ECO:0000256" key="2">
    <source>
        <dbReference type="ARBA" id="ARBA00008014"/>
    </source>
</evidence>
<evidence type="ECO:0000313" key="13">
    <source>
        <dbReference type="EMBL" id="PTQ54029.1"/>
    </source>
</evidence>
<evidence type="ECO:0000313" key="14">
    <source>
        <dbReference type="Proteomes" id="UP000244180"/>
    </source>
</evidence>
<comment type="similarity">
    <text evidence="2 11 12">Belongs to the chorismate synthase family.</text>
</comment>
<comment type="caution">
    <text evidence="13">The sequence shown here is derived from an EMBL/GenBank/DDBJ whole genome shotgun (WGS) entry which is preliminary data.</text>
</comment>
<feature type="binding site" evidence="11">
    <location>
        <begin position="272"/>
        <end position="273"/>
    </location>
    <ligand>
        <name>FMN</name>
        <dbReference type="ChEBI" id="CHEBI:58210"/>
    </ligand>
</feature>
<dbReference type="HAMAP" id="MF_00300">
    <property type="entry name" value="Chorismate_synth"/>
    <property type="match status" value="1"/>
</dbReference>
<keyword evidence="5 11" id="KW-0285">Flavoprotein</keyword>
<dbReference type="EMBL" id="PEBV01000007">
    <property type="protein sequence ID" value="PTQ54029.1"/>
    <property type="molecule type" value="Genomic_DNA"/>
</dbReference>
<proteinExistence type="inferred from homology"/>
<sequence length="409" mass="44015">MRYLTAGESHGRALVGILEGVPSGLELLPADIDRALERRKKGYGRGKRMKIEQDRVEILSGVRHGRTTGAPIALFIENRDHISWQHVMSVLPVEEPERGMRRRTRPRPGHADLAGAIKYGHRDVRDVLERSSARETAMRVAVGAVAKKLLQAVGIDVLGYVRALGGVWADGDPLAETWPAYEVAEEDQAAEDALRAALQALAAKTEASPVRTFDPAAEAAMIAAIDRAREAGDTLGGVVEVVAVGVPVGLGSHVHWDRKLDGRLAQAVMSIQAIKGVEIGLGFRAADVPGSAAHDEIFYAPGRGFFRRTNRAGGLEGGMTTGMPLVVRAAMKPIPTLYRPLRSVDLVTKAPEEASVERSDTTAVPAAAVVAEYVVAFELARALLETFPADRMAALVRAVAEHRAYARDF</sequence>
<accession>A0A2T5GCX3</accession>
<feature type="binding site" evidence="11">
    <location>
        <position position="39"/>
    </location>
    <ligand>
        <name>NADP(+)</name>
        <dbReference type="ChEBI" id="CHEBI:58349"/>
    </ligand>
</feature>
<dbReference type="CDD" id="cd07304">
    <property type="entry name" value="Chorismate_synthase"/>
    <property type="match status" value="1"/>
</dbReference>
<dbReference type="UniPathway" id="UPA00053">
    <property type="reaction ID" value="UER00090"/>
</dbReference>
<comment type="function">
    <text evidence="11">Catalyzes the anti-1,4-elimination of the C-3 phosphate and the C-6 proR hydrogen from 5-enolpyruvylshikimate-3-phosphate (EPSP) to yield chorismate, which is the branch point compound that serves as the starting substrate for the three terminal pathways of aromatic amino acid biosynthesis. This reaction introduces a second double bond into the aromatic ring system.</text>
</comment>
<comment type="pathway">
    <text evidence="1 11 12">Metabolic intermediate biosynthesis; chorismate biosynthesis; chorismate from D-erythrose 4-phosphate and phosphoenolpyruvate: step 7/7.</text>
</comment>
<dbReference type="PROSITE" id="PS00788">
    <property type="entry name" value="CHORISMATE_SYNTHASE_2"/>
    <property type="match status" value="1"/>
</dbReference>
<evidence type="ECO:0000256" key="10">
    <source>
        <dbReference type="ARBA" id="ARBA00023239"/>
    </source>
</evidence>
<dbReference type="GO" id="GO:0004107">
    <property type="term" value="F:chorismate synthase activity"/>
    <property type="evidence" value="ECO:0007669"/>
    <property type="project" value="UniProtKB-UniRule"/>
</dbReference>
<dbReference type="Pfam" id="PF01264">
    <property type="entry name" value="Chorismate_synt"/>
    <property type="match status" value="1"/>
</dbReference>
<gene>
    <name evidence="11" type="primary">aroC</name>
    <name evidence="13" type="ORF">HSCHL_0883</name>
</gene>
<keyword evidence="7 11" id="KW-0274">FAD</keyword>
<evidence type="ECO:0000256" key="8">
    <source>
        <dbReference type="ARBA" id="ARBA00022857"/>
    </source>
</evidence>
<dbReference type="EC" id="4.2.3.5" evidence="3 11"/>
<dbReference type="FunFam" id="3.60.150.10:FF:000002">
    <property type="entry name" value="Chorismate synthase"/>
    <property type="match status" value="1"/>
</dbReference>
<feature type="binding site" evidence="11">
    <location>
        <begin position="130"/>
        <end position="132"/>
    </location>
    <ligand>
        <name>FMN</name>
        <dbReference type="ChEBI" id="CHEBI:58210"/>
    </ligand>
</feature>